<evidence type="ECO:0000313" key="2">
    <source>
        <dbReference type="Proteomes" id="UP000541185"/>
    </source>
</evidence>
<dbReference type="RefSeq" id="WP_169418614.1">
    <property type="nucleotide sequence ID" value="NZ_JABBFX010000001.1"/>
</dbReference>
<organism evidence="1 2">
    <name type="scientific">Ramlibacter agri</name>
    <dbReference type="NCBI Taxonomy" id="2728837"/>
    <lineage>
        <taxon>Bacteria</taxon>
        <taxon>Pseudomonadati</taxon>
        <taxon>Pseudomonadota</taxon>
        <taxon>Betaproteobacteria</taxon>
        <taxon>Burkholderiales</taxon>
        <taxon>Comamonadaceae</taxon>
        <taxon>Ramlibacter</taxon>
    </lineage>
</organism>
<dbReference type="PANTHER" id="PTHR10362">
    <property type="entry name" value="HISTIDINE AMMONIA-LYASE"/>
    <property type="match status" value="1"/>
</dbReference>
<name>A0A848H425_9BURK</name>
<dbReference type="InterPro" id="IPR024083">
    <property type="entry name" value="Fumarase/histidase_N"/>
</dbReference>
<keyword evidence="1" id="KW-0456">Lyase</keyword>
<gene>
    <name evidence="1" type="ORF">HHL11_12070</name>
</gene>
<accession>A0A848H425</accession>
<dbReference type="AlphaFoldDB" id="A0A848H425"/>
<evidence type="ECO:0000313" key="1">
    <source>
        <dbReference type="EMBL" id="NML44492.1"/>
    </source>
</evidence>
<dbReference type="GO" id="GO:0016841">
    <property type="term" value="F:ammonia-lyase activity"/>
    <property type="evidence" value="ECO:0007669"/>
    <property type="project" value="InterPro"/>
</dbReference>
<protein>
    <submittedName>
        <fullName evidence="1">Aromatic amino acid lyase</fullName>
    </submittedName>
</protein>
<dbReference type="Gene3D" id="1.20.200.10">
    <property type="entry name" value="Fumarase/aspartase (Central domain)"/>
    <property type="match status" value="1"/>
</dbReference>
<keyword evidence="2" id="KW-1185">Reference proteome</keyword>
<dbReference type="SUPFAM" id="SSF48557">
    <property type="entry name" value="L-aspartase-like"/>
    <property type="match status" value="1"/>
</dbReference>
<sequence length="586" mass="61712">MTASTHPVTLGSRLTVDDVVRVARQHVAVAPLGPEAVARMQRSAQWVEQVVRDVAGGSSHRAYYGINTGFGAQAGRSTLGSPHLTEVLGRNLIASHCVGVGAWLPEEAVRATLLVRAQSLAQGFSGVRPELVAKLVAMLNAGVYPAVPEQGSLGASGDLAPLAHIALMMTAPPAAGSGDAPVDATDGEAFVRCAALPGAAVDRLHIDEDYESGTQSVWQRVPGAQAMREAGGQIALRAKEALALLNGATVSAALAALVVRDMANLLANAELAVAACVECIGGFRDPFFPQVHEARGHEAAGRAARNILGYLEGSELADPGDLHTDPQRVPPQDPYCVRCAPQVLGTAEDTLALARRWVEMDLNAATDNPLVFPALARDYKAVSGGNFHGEPIALAMDFLAIAATEVASLSERRMFTLCELPAQRFPEQAGNRFLIAEPRQTAGLNSGLMMLQATAAALVSDCKVLAHPDSVDSIPSSGNQEDHVSMSLNAALHARKVLRNAETVVALELLCAAQGLHLRTSTGPGDGGKPGRGGAAVRDVLRKSGWEPVERDRVMQEDIRLAIRLVRSGAFLQRRTGTTFPSEEHP</sequence>
<dbReference type="Gene3D" id="1.10.275.10">
    <property type="entry name" value="Fumarase/aspartase (N-terminal domain)"/>
    <property type="match status" value="1"/>
</dbReference>
<dbReference type="CDD" id="cd00332">
    <property type="entry name" value="PAL-HAL"/>
    <property type="match status" value="1"/>
</dbReference>
<reference evidence="1 2" key="1">
    <citation type="submission" date="2020-04" db="EMBL/GenBank/DDBJ databases">
        <title>Ramlibacter sp. G-1-2-2 isolated from soil.</title>
        <authorList>
            <person name="Dahal R.H."/>
        </authorList>
    </citation>
    <scope>NUCLEOTIDE SEQUENCE [LARGE SCALE GENOMIC DNA]</scope>
    <source>
        <strain evidence="1 2">G-1-2-2</strain>
    </source>
</reference>
<dbReference type="InterPro" id="IPR022313">
    <property type="entry name" value="Phe/His_NH3-lyase_AS"/>
</dbReference>
<dbReference type="InterPro" id="IPR008948">
    <property type="entry name" value="L-Aspartase-like"/>
</dbReference>
<dbReference type="Pfam" id="PF00221">
    <property type="entry name" value="Lyase_aromatic"/>
    <property type="match status" value="1"/>
</dbReference>
<dbReference type="EMBL" id="JABBFX010000001">
    <property type="protein sequence ID" value="NML44492.1"/>
    <property type="molecule type" value="Genomic_DNA"/>
</dbReference>
<dbReference type="InterPro" id="IPR001106">
    <property type="entry name" value="Aromatic_Lyase"/>
</dbReference>
<proteinExistence type="predicted"/>
<dbReference type="PROSITE" id="PS00488">
    <property type="entry name" value="PAL_HISTIDASE"/>
    <property type="match status" value="1"/>
</dbReference>
<dbReference type="Proteomes" id="UP000541185">
    <property type="component" value="Unassembled WGS sequence"/>
</dbReference>
<comment type="caution">
    <text evidence="1">The sequence shown here is derived from an EMBL/GenBank/DDBJ whole genome shotgun (WGS) entry which is preliminary data.</text>
</comment>